<keyword evidence="6" id="KW-0496">Mitochondrion</keyword>
<comment type="subcellular location">
    <subcellularLocation>
        <location evidence="1">Mitochondrion</location>
    </subcellularLocation>
    <subcellularLocation>
        <location evidence="2">Peroxisome</location>
    </subcellularLocation>
</comment>
<evidence type="ECO:0000256" key="5">
    <source>
        <dbReference type="ARBA" id="ARBA00023002"/>
    </source>
</evidence>
<dbReference type="GO" id="GO:0005777">
    <property type="term" value="C:peroxisome"/>
    <property type="evidence" value="ECO:0007669"/>
    <property type="project" value="UniProtKB-SubCell"/>
</dbReference>
<dbReference type="GeneTree" id="ENSGT00940000156729"/>
<name>A0A7N6AQV5_ANATE</name>
<dbReference type="Pfam" id="PF00106">
    <property type="entry name" value="adh_short"/>
    <property type="match status" value="1"/>
</dbReference>
<dbReference type="SUPFAM" id="SSF51735">
    <property type="entry name" value="NAD(P)-binding Rossmann-fold domains"/>
    <property type="match status" value="1"/>
</dbReference>
<evidence type="ECO:0000256" key="2">
    <source>
        <dbReference type="ARBA" id="ARBA00004275"/>
    </source>
</evidence>
<dbReference type="InterPro" id="IPR003033">
    <property type="entry name" value="SCP2_sterol-bd_dom"/>
</dbReference>
<evidence type="ECO:0000313" key="11">
    <source>
        <dbReference type="Proteomes" id="UP000265040"/>
    </source>
</evidence>
<protein>
    <recommendedName>
        <fullName evidence="8">Hydroxysteroid dehydrogenase-like protein 2</fullName>
    </recommendedName>
</protein>
<comment type="similarity">
    <text evidence="3">Belongs to the short-chain dehydrogenases/reductases (SDR) family.</text>
</comment>
<dbReference type="NCBIfam" id="NF006133">
    <property type="entry name" value="PRK08278.1"/>
    <property type="match status" value="1"/>
</dbReference>
<evidence type="ECO:0000256" key="4">
    <source>
        <dbReference type="ARBA" id="ARBA00022857"/>
    </source>
</evidence>
<evidence type="ECO:0000313" key="10">
    <source>
        <dbReference type="Ensembl" id="ENSATEP00000051112.1"/>
    </source>
</evidence>
<dbReference type="GO" id="GO:0005739">
    <property type="term" value="C:mitochondrion"/>
    <property type="evidence" value="ECO:0007669"/>
    <property type="project" value="UniProtKB-SubCell"/>
</dbReference>
<evidence type="ECO:0000256" key="8">
    <source>
        <dbReference type="ARBA" id="ARBA00040243"/>
    </source>
</evidence>
<reference evidence="10" key="1">
    <citation type="submission" date="2021-04" db="EMBL/GenBank/DDBJ databases">
        <authorList>
            <consortium name="Wellcome Sanger Institute Data Sharing"/>
        </authorList>
    </citation>
    <scope>NUCLEOTIDE SEQUENCE [LARGE SCALE GENOMIC DNA]</scope>
</reference>
<dbReference type="GO" id="GO:0016491">
    <property type="term" value="F:oxidoreductase activity"/>
    <property type="evidence" value="ECO:0007669"/>
    <property type="project" value="UniProtKB-KW"/>
</dbReference>
<dbReference type="Pfam" id="PF02036">
    <property type="entry name" value="SCP2"/>
    <property type="match status" value="1"/>
</dbReference>
<dbReference type="SUPFAM" id="SSF55718">
    <property type="entry name" value="SCP-like"/>
    <property type="match status" value="1"/>
</dbReference>
<dbReference type="PANTHER" id="PTHR42808:SF3">
    <property type="entry name" value="HYDROXYSTEROID DEHYDROGENASE-LIKE PROTEIN 2"/>
    <property type="match status" value="1"/>
</dbReference>
<accession>A0A7N6AQV5</accession>
<dbReference type="InterPro" id="IPR051935">
    <property type="entry name" value="HSDL2"/>
</dbReference>
<dbReference type="PRINTS" id="PR00081">
    <property type="entry name" value="GDHRDH"/>
</dbReference>
<organism evidence="10 11">
    <name type="scientific">Anabas testudineus</name>
    <name type="common">Climbing perch</name>
    <name type="synonym">Anthias testudineus</name>
    <dbReference type="NCBI Taxonomy" id="64144"/>
    <lineage>
        <taxon>Eukaryota</taxon>
        <taxon>Metazoa</taxon>
        <taxon>Chordata</taxon>
        <taxon>Craniata</taxon>
        <taxon>Vertebrata</taxon>
        <taxon>Euteleostomi</taxon>
        <taxon>Actinopterygii</taxon>
        <taxon>Neopterygii</taxon>
        <taxon>Teleostei</taxon>
        <taxon>Neoteleostei</taxon>
        <taxon>Acanthomorphata</taxon>
        <taxon>Anabantaria</taxon>
        <taxon>Anabantiformes</taxon>
        <taxon>Anabantoidei</taxon>
        <taxon>Anabantidae</taxon>
        <taxon>Anabas</taxon>
    </lineage>
</organism>
<keyword evidence="4" id="KW-0521">NADP</keyword>
<dbReference type="CDD" id="cd09762">
    <property type="entry name" value="HSDL2_SDR_c"/>
    <property type="match status" value="1"/>
</dbReference>
<dbReference type="Gene3D" id="3.30.1050.10">
    <property type="entry name" value="SCP2 sterol-binding domain"/>
    <property type="match status" value="1"/>
</dbReference>
<dbReference type="FunCoup" id="A0A7N6AQV5">
    <property type="interactions" value="875"/>
</dbReference>
<dbReference type="InterPro" id="IPR036291">
    <property type="entry name" value="NAD(P)-bd_dom_sf"/>
</dbReference>
<dbReference type="InterPro" id="IPR002347">
    <property type="entry name" value="SDR_fam"/>
</dbReference>
<gene>
    <name evidence="10" type="primary">HSDL2</name>
</gene>
<dbReference type="Proteomes" id="UP000265040">
    <property type="component" value="Chromosome 12"/>
</dbReference>
<dbReference type="PANTHER" id="PTHR42808">
    <property type="entry name" value="HYDROXYSTEROID DEHYDROGENASE-LIKE PROTEIN 2"/>
    <property type="match status" value="1"/>
</dbReference>
<evidence type="ECO:0000256" key="7">
    <source>
        <dbReference type="ARBA" id="ARBA00023140"/>
    </source>
</evidence>
<dbReference type="InterPro" id="IPR036527">
    <property type="entry name" value="SCP2_sterol-bd_dom_sf"/>
</dbReference>
<proteinExistence type="inferred from homology"/>
<reference evidence="10" key="2">
    <citation type="submission" date="2025-08" db="UniProtKB">
        <authorList>
            <consortium name="Ensembl"/>
        </authorList>
    </citation>
    <scope>IDENTIFICATION</scope>
</reference>
<evidence type="ECO:0000256" key="3">
    <source>
        <dbReference type="ARBA" id="ARBA00006484"/>
    </source>
</evidence>
<reference evidence="10" key="3">
    <citation type="submission" date="2025-09" db="UniProtKB">
        <authorList>
            <consortium name="Ensembl"/>
        </authorList>
    </citation>
    <scope>IDENTIFICATION</scope>
</reference>
<dbReference type="InParanoid" id="A0A7N6AQV5"/>
<keyword evidence="5" id="KW-0560">Oxidoreductase</keyword>
<keyword evidence="11" id="KW-1185">Reference proteome</keyword>
<evidence type="ECO:0000256" key="1">
    <source>
        <dbReference type="ARBA" id="ARBA00004173"/>
    </source>
</evidence>
<dbReference type="OrthoDB" id="5327538at2759"/>
<evidence type="ECO:0000256" key="6">
    <source>
        <dbReference type="ARBA" id="ARBA00023128"/>
    </source>
</evidence>
<sequence length="442" mass="47622">MKLAGCTLFITGASRGIGKAIALKAARDGANIVIAAKTAEPHPKLPGTIYTAAQEVEAAGGRALACVVDIRDEKQVGEAVQKAVDKFGGIDILVNNASAITLTGTLETPMKKVDLMLGINMRGTYLTSKMVIPHLLKSRSPHILNLSPPLNLNPIWFKNHTAYTMAKYGMSMCVLGMAEEFRGQIAVNALWPKTAIQTAAMDMLGGEGIAKQCRTADIIADAAYIILSQPKHYTGHFLVDEDVLKEHGARDFDQYAVKPGHPLLPDFFLDEAPETLVKLMDVSAAPPGVFNRCLRHNLKLPHFVPWFLGATPAFKPSSSSSPSSAKSSSSGPIESTFDLIRGNINEDVVNSTQAIYQFDLTGEHGGVWFLDLKSGSGSTGKGQPPVKADVVMTMDSADFSKMFSGQLKPTMAFMSGKLQIKGDMMLAIKLEKLMSRMNKAKL</sequence>
<evidence type="ECO:0000259" key="9">
    <source>
        <dbReference type="Pfam" id="PF02036"/>
    </source>
</evidence>
<dbReference type="AlphaFoldDB" id="A0A7N6AQV5"/>
<dbReference type="Gene3D" id="3.40.50.720">
    <property type="entry name" value="NAD(P)-binding Rossmann-like Domain"/>
    <property type="match status" value="1"/>
</dbReference>
<keyword evidence="7" id="KW-0576">Peroxisome</keyword>
<dbReference type="Ensembl" id="ENSATET00000040115.2">
    <property type="protein sequence ID" value="ENSATEP00000051112.1"/>
    <property type="gene ID" value="ENSATEG00000023185.3"/>
</dbReference>
<feature type="domain" description="SCP2" evidence="9">
    <location>
        <begin position="345"/>
        <end position="434"/>
    </location>
</feature>